<dbReference type="EMBL" id="BLAE01000027">
    <property type="protein sequence ID" value="GES11166.1"/>
    <property type="molecule type" value="Genomic_DNA"/>
</dbReference>
<dbReference type="RefSeq" id="WP_155356548.1">
    <property type="nucleotide sequence ID" value="NZ_BAAAHL010000018.1"/>
</dbReference>
<comment type="caution">
    <text evidence="2">The sequence shown here is derived from an EMBL/GenBank/DDBJ whole genome shotgun (WGS) entry which is preliminary data.</text>
</comment>
<evidence type="ECO:0000313" key="2">
    <source>
        <dbReference type="EMBL" id="GES11166.1"/>
    </source>
</evidence>
<dbReference type="AlphaFoldDB" id="A0A5M3WRN6"/>
<reference evidence="2 3" key="1">
    <citation type="submission" date="2019-10" db="EMBL/GenBank/DDBJ databases">
        <title>Whole genome shotgun sequence of Acrocarpospora macrocephala NBRC 16266.</title>
        <authorList>
            <person name="Ichikawa N."/>
            <person name="Kimura A."/>
            <person name="Kitahashi Y."/>
            <person name="Komaki H."/>
            <person name="Oguchi A."/>
        </authorList>
    </citation>
    <scope>NUCLEOTIDE SEQUENCE [LARGE SCALE GENOMIC DNA]</scope>
    <source>
        <strain evidence="2 3">NBRC 16266</strain>
    </source>
</reference>
<accession>A0A5M3WRN6</accession>
<protein>
    <submittedName>
        <fullName evidence="2">Uncharacterized protein</fullName>
    </submittedName>
</protein>
<feature type="transmembrane region" description="Helical" evidence="1">
    <location>
        <begin position="212"/>
        <end position="236"/>
    </location>
</feature>
<evidence type="ECO:0000313" key="3">
    <source>
        <dbReference type="Proteomes" id="UP000331127"/>
    </source>
</evidence>
<keyword evidence="1" id="KW-0472">Membrane</keyword>
<feature type="transmembrane region" description="Helical" evidence="1">
    <location>
        <begin position="140"/>
        <end position="158"/>
    </location>
</feature>
<dbReference type="OrthoDB" id="4775568at2"/>
<dbReference type="Proteomes" id="UP000331127">
    <property type="component" value="Unassembled WGS sequence"/>
</dbReference>
<gene>
    <name evidence="2" type="ORF">Amac_047630</name>
</gene>
<feature type="transmembrane region" description="Helical" evidence="1">
    <location>
        <begin position="165"/>
        <end position="184"/>
    </location>
</feature>
<name>A0A5M3WRN6_9ACTN</name>
<keyword evidence="3" id="KW-1185">Reference proteome</keyword>
<sequence length="237" mass="26204">MDPDLASRILHRVRFVVRLLLLLLLLCGALVTSASYMPSPRTVEQFRSAVMAGDVDRVSYQIFGPDELASLVWSESPLVWHEVRGRIADSEGLYTPERLMADVRRASVRPSVVQHRGQEPAVNNSIFPDWPFKLPGGSNLWWVAAVWVAAFVAMLGSTPRLANRWAWFWLFTVGQVGALLFLIMEPRPLWKGPGPAEGLTPTERLEGGRGCLYSILLGFVSVTVALGVGQLVKLLLG</sequence>
<evidence type="ECO:0000256" key="1">
    <source>
        <dbReference type="SAM" id="Phobius"/>
    </source>
</evidence>
<keyword evidence="1" id="KW-0812">Transmembrane</keyword>
<proteinExistence type="predicted"/>
<organism evidence="2 3">
    <name type="scientific">Acrocarpospora macrocephala</name>
    <dbReference type="NCBI Taxonomy" id="150177"/>
    <lineage>
        <taxon>Bacteria</taxon>
        <taxon>Bacillati</taxon>
        <taxon>Actinomycetota</taxon>
        <taxon>Actinomycetes</taxon>
        <taxon>Streptosporangiales</taxon>
        <taxon>Streptosporangiaceae</taxon>
        <taxon>Acrocarpospora</taxon>
    </lineage>
</organism>
<keyword evidence="1" id="KW-1133">Transmembrane helix</keyword>